<evidence type="ECO:0000256" key="3">
    <source>
        <dbReference type="ARBA" id="ARBA00022691"/>
    </source>
</evidence>
<sequence>MHPNPSGVHFLSSTSVIRGLIRSASLGPGDLVIDFGAGPGTLTAPLVSTGS</sequence>
<keyword evidence="3" id="KW-0949">S-adenosyl-L-methionine</keyword>
<reference evidence="6" key="1">
    <citation type="journal article" date="2019" name="Int. J. Syst. Evol. Microbiol.">
        <title>The Global Catalogue of Microorganisms (GCM) 10K type strain sequencing project: providing services to taxonomists for standard genome sequencing and annotation.</title>
        <authorList>
            <consortium name="The Broad Institute Genomics Platform"/>
            <consortium name="The Broad Institute Genome Sequencing Center for Infectious Disease"/>
            <person name="Wu L."/>
            <person name="Ma J."/>
        </authorList>
    </citation>
    <scope>NUCLEOTIDE SEQUENCE [LARGE SCALE GENOMIC DNA]</scope>
    <source>
        <strain evidence="6">JCM 31486</strain>
    </source>
</reference>
<evidence type="ECO:0000256" key="2">
    <source>
        <dbReference type="ARBA" id="ARBA00022679"/>
    </source>
</evidence>
<evidence type="ECO:0000313" key="6">
    <source>
        <dbReference type="Proteomes" id="UP001597045"/>
    </source>
</evidence>
<dbReference type="InterPro" id="IPR001737">
    <property type="entry name" value="KsgA/Erm"/>
</dbReference>
<accession>A0ABW3MPC7</accession>
<name>A0ABW3MPC7_9PSEU</name>
<dbReference type="Pfam" id="PF00398">
    <property type="entry name" value="RrnaAD"/>
    <property type="match status" value="1"/>
</dbReference>
<dbReference type="Gene3D" id="3.40.50.150">
    <property type="entry name" value="Vaccinia Virus protein VP39"/>
    <property type="match status" value="1"/>
</dbReference>
<keyword evidence="1" id="KW-0489">Methyltransferase</keyword>
<keyword evidence="2" id="KW-0808">Transferase</keyword>
<dbReference type="InterPro" id="IPR029063">
    <property type="entry name" value="SAM-dependent_MTases_sf"/>
</dbReference>
<dbReference type="SUPFAM" id="SSF53335">
    <property type="entry name" value="S-adenosyl-L-methionine-dependent methyltransferases"/>
    <property type="match status" value="1"/>
</dbReference>
<gene>
    <name evidence="5" type="ORF">ACFQ1S_46385</name>
</gene>
<proteinExistence type="predicted"/>
<dbReference type="EMBL" id="JBHTIS010004473">
    <property type="protein sequence ID" value="MFD1052501.1"/>
    <property type="molecule type" value="Genomic_DNA"/>
</dbReference>
<evidence type="ECO:0000313" key="5">
    <source>
        <dbReference type="EMBL" id="MFD1052501.1"/>
    </source>
</evidence>
<protein>
    <submittedName>
        <fullName evidence="5">rRNA adenine N-6-methyltransferase family protein</fullName>
    </submittedName>
</protein>
<evidence type="ECO:0000256" key="4">
    <source>
        <dbReference type="ARBA" id="ARBA00022884"/>
    </source>
</evidence>
<keyword evidence="6" id="KW-1185">Reference proteome</keyword>
<organism evidence="5 6">
    <name type="scientific">Kibdelosporangium lantanae</name>
    <dbReference type="NCBI Taxonomy" id="1497396"/>
    <lineage>
        <taxon>Bacteria</taxon>
        <taxon>Bacillati</taxon>
        <taxon>Actinomycetota</taxon>
        <taxon>Actinomycetes</taxon>
        <taxon>Pseudonocardiales</taxon>
        <taxon>Pseudonocardiaceae</taxon>
        <taxon>Kibdelosporangium</taxon>
    </lineage>
</organism>
<dbReference type="Proteomes" id="UP001597045">
    <property type="component" value="Unassembled WGS sequence"/>
</dbReference>
<comment type="caution">
    <text evidence="5">The sequence shown here is derived from an EMBL/GenBank/DDBJ whole genome shotgun (WGS) entry which is preliminary data.</text>
</comment>
<keyword evidence="4" id="KW-0694">RNA-binding</keyword>
<evidence type="ECO:0000256" key="1">
    <source>
        <dbReference type="ARBA" id="ARBA00022603"/>
    </source>
</evidence>
<feature type="non-terminal residue" evidence="5">
    <location>
        <position position="51"/>
    </location>
</feature>